<accession>A0A2H0NB40</accession>
<keyword evidence="1" id="KW-0812">Transmembrane</keyword>
<proteinExistence type="predicted"/>
<gene>
    <name evidence="2" type="ORF">COV54_03280</name>
</gene>
<sequence>MPEEEFQPSVPIPPENENLGEEFSAEKIPVGWPWRLLLISFVLLGLSILTYAGLTYGYQPYLKTSLNKVDNQINDLANQVNVEDQEKLLTFYSQVINLKDILDRRVFSSKIFPFLEKNTDPSIYFTSADFSAVNKNLKLKGMTSSFGNLMQELTILKQAPEAANVLLDDTNVEKNKVGFSLTVVFKPDFFNQINQ</sequence>
<name>A0A2H0NB40_9BACT</name>
<evidence type="ECO:0000313" key="2">
    <source>
        <dbReference type="EMBL" id="PIR06097.1"/>
    </source>
</evidence>
<evidence type="ECO:0008006" key="4">
    <source>
        <dbReference type="Google" id="ProtNLM"/>
    </source>
</evidence>
<reference evidence="2 3" key="1">
    <citation type="submission" date="2017-09" db="EMBL/GenBank/DDBJ databases">
        <title>Depth-based differentiation of microbial function through sediment-hosted aquifers and enrichment of novel symbionts in the deep terrestrial subsurface.</title>
        <authorList>
            <person name="Probst A.J."/>
            <person name="Ladd B."/>
            <person name="Jarett J.K."/>
            <person name="Geller-Mcgrath D.E."/>
            <person name="Sieber C.M."/>
            <person name="Emerson J.B."/>
            <person name="Anantharaman K."/>
            <person name="Thomas B.C."/>
            <person name="Malmstrom R."/>
            <person name="Stieglmeier M."/>
            <person name="Klingl A."/>
            <person name="Woyke T."/>
            <person name="Ryan C.M."/>
            <person name="Banfield J.F."/>
        </authorList>
    </citation>
    <scope>NUCLEOTIDE SEQUENCE [LARGE SCALE GENOMIC DNA]</scope>
    <source>
        <strain evidence="2">CG11_big_fil_rev_8_21_14_0_20_38_23</strain>
    </source>
</reference>
<evidence type="ECO:0000313" key="3">
    <source>
        <dbReference type="Proteomes" id="UP000228867"/>
    </source>
</evidence>
<evidence type="ECO:0000256" key="1">
    <source>
        <dbReference type="SAM" id="Phobius"/>
    </source>
</evidence>
<feature type="transmembrane region" description="Helical" evidence="1">
    <location>
        <begin position="36"/>
        <end position="58"/>
    </location>
</feature>
<organism evidence="2 3">
    <name type="scientific">Candidatus Jorgensenbacteria bacterium CG11_big_fil_rev_8_21_14_0_20_38_23</name>
    <dbReference type="NCBI Taxonomy" id="1974594"/>
    <lineage>
        <taxon>Bacteria</taxon>
        <taxon>Candidatus Joergenseniibacteriota</taxon>
    </lineage>
</organism>
<dbReference type="Proteomes" id="UP000228867">
    <property type="component" value="Unassembled WGS sequence"/>
</dbReference>
<dbReference type="EMBL" id="PCWR01000067">
    <property type="protein sequence ID" value="PIR06097.1"/>
    <property type="molecule type" value="Genomic_DNA"/>
</dbReference>
<protein>
    <recommendedName>
        <fullName evidence="4">PilN domain-containing protein</fullName>
    </recommendedName>
</protein>
<dbReference type="AlphaFoldDB" id="A0A2H0NB40"/>
<keyword evidence="1" id="KW-1133">Transmembrane helix</keyword>
<comment type="caution">
    <text evidence="2">The sequence shown here is derived from an EMBL/GenBank/DDBJ whole genome shotgun (WGS) entry which is preliminary data.</text>
</comment>
<keyword evidence="1" id="KW-0472">Membrane</keyword>